<organism evidence="2 3">
    <name type="scientific">Hyaloscypha hepaticicola</name>
    <dbReference type="NCBI Taxonomy" id="2082293"/>
    <lineage>
        <taxon>Eukaryota</taxon>
        <taxon>Fungi</taxon>
        <taxon>Dikarya</taxon>
        <taxon>Ascomycota</taxon>
        <taxon>Pezizomycotina</taxon>
        <taxon>Leotiomycetes</taxon>
        <taxon>Helotiales</taxon>
        <taxon>Hyaloscyphaceae</taxon>
        <taxon>Hyaloscypha</taxon>
    </lineage>
</organism>
<name>A0A2J6PPN7_9HELO</name>
<dbReference type="PANTHER" id="PTHR15141:SF76">
    <property type="entry name" value="TRANSCRIPTION ELONGATION FACTOR B POLYPEPTIDE 3"/>
    <property type="match status" value="1"/>
</dbReference>
<proteinExistence type="predicted"/>
<evidence type="ECO:0000256" key="1">
    <source>
        <dbReference type="SAM" id="MobiDB-lite"/>
    </source>
</evidence>
<gene>
    <name evidence="2" type="ORF">NA56DRAFT_673560</name>
</gene>
<dbReference type="EMBL" id="KZ613509">
    <property type="protein sequence ID" value="PMD15984.1"/>
    <property type="molecule type" value="Genomic_DNA"/>
</dbReference>
<dbReference type="STRING" id="1745343.A0A2J6PPN7"/>
<dbReference type="Gene3D" id="6.10.250.3180">
    <property type="match status" value="1"/>
</dbReference>
<feature type="region of interest" description="Disordered" evidence="1">
    <location>
        <begin position="229"/>
        <end position="425"/>
    </location>
</feature>
<dbReference type="GO" id="GO:0006368">
    <property type="term" value="P:transcription elongation by RNA polymerase II"/>
    <property type="evidence" value="ECO:0007669"/>
    <property type="project" value="InterPro"/>
</dbReference>
<dbReference type="InterPro" id="IPR051870">
    <property type="entry name" value="Elongin-A_domain"/>
</dbReference>
<evidence type="ECO:0000313" key="3">
    <source>
        <dbReference type="Proteomes" id="UP000235672"/>
    </source>
</evidence>
<dbReference type="AlphaFoldDB" id="A0A2J6PPN7"/>
<feature type="compositionally biased region" description="Acidic residues" evidence="1">
    <location>
        <begin position="286"/>
        <end position="300"/>
    </location>
</feature>
<evidence type="ECO:0008006" key="4">
    <source>
        <dbReference type="Google" id="ProtNLM"/>
    </source>
</evidence>
<dbReference type="InterPro" id="IPR010684">
    <property type="entry name" value="RNA_pol_II_trans_fac_SIII_A"/>
</dbReference>
<accession>A0A2J6PPN7</accession>
<feature type="compositionally biased region" description="Low complexity" evidence="1">
    <location>
        <begin position="307"/>
        <end position="317"/>
    </location>
</feature>
<dbReference type="Pfam" id="PF06881">
    <property type="entry name" value="Elongin_A"/>
    <property type="match status" value="1"/>
</dbReference>
<evidence type="ECO:0000313" key="2">
    <source>
        <dbReference type="EMBL" id="PMD15984.1"/>
    </source>
</evidence>
<protein>
    <recommendedName>
        <fullName evidence="4">Elongin-A</fullName>
    </recommendedName>
</protein>
<dbReference type="OrthoDB" id="21513at2759"/>
<dbReference type="Proteomes" id="UP000235672">
    <property type="component" value="Unassembled WGS sequence"/>
</dbReference>
<dbReference type="PANTHER" id="PTHR15141">
    <property type="entry name" value="TRANSCRIPTION ELONGATION FACTOR B POLYPEPTIDE 3"/>
    <property type="match status" value="1"/>
</dbReference>
<feature type="compositionally biased region" description="Low complexity" evidence="1">
    <location>
        <begin position="345"/>
        <end position="365"/>
    </location>
</feature>
<sequence>MPALSLVDLCTKACIKNVRSLTDVGSFEYWTIRSILKRIDSPEQLHQIEQRSPQILGEDAELWRAFIARDIPNWQTKNYVPKNPLKWYDVYCKYKKEQQKEIERDEEVLRNSMMGLKKERETHVSKVMDLRALPKVPKDPRMLANNGGVPIGKARGFKKEGVSSLMWTSGSKTKLTDGKSVLTRARREAKEISQMSKLSRPTHQLKAKIGQVTKAPAGMVNEYQKANQPAVRILSRRQKPSPTFSGSITGSSRPSLEEREARLRALTSPPKNGGSGGLKETLVGSSEDEDDDFDEVDDLFDERPSSRPHASSSSPPRSLKPPPSRHLSSSPASSSRPSQPPTKPRPQASSASPPLSAARSAPKPSDVISSIISRPKAASSVPPRINSGPPSRTSSPAPVGVKPMIPRKRPEVDVFNRGAKKPRVR</sequence>
<reference evidence="2 3" key="1">
    <citation type="submission" date="2016-05" db="EMBL/GenBank/DDBJ databases">
        <title>A degradative enzymes factory behind the ericoid mycorrhizal symbiosis.</title>
        <authorList>
            <consortium name="DOE Joint Genome Institute"/>
            <person name="Martino E."/>
            <person name="Morin E."/>
            <person name="Grelet G."/>
            <person name="Kuo A."/>
            <person name="Kohler A."/>
            <person name="Daghino S."/>
            <person name="Barry K."/>
            <person name="Choi C."/>
            <person name="Cichocki N."/>
            <person name="Clum A."/>
            <person name="Copeland A."/>
            <person name="Hainaut M."/>
            <person name="Haridas S."/>
            <person name="Labutti K."/>
            <person name="Lindquist E."/>
            <person name="Lipzen A."/>
            <person name="Khouja H.-R."/>
            <person name="Murat C."/>
            <person name="Ohm R."/>
            <person name="Olson A."/>
            <person name="Spatafora J."/>
            <person name="Veneault-Fourrey C."/>
            <person name="Henrissat B."/>
            <person name="Grigoriev I."/>
            <person name="Martin F."/>
            <person name="Perotto S."/>
        </authorList>
    </citation>
    <scope>NUCLEOTIDE SEQUENCE [LARGE SCALE GENOMIC DNA]</scope>
    <source>
        <strain evidence="2 3">UAMH 7357</strain>
    </source>
</reference>
<feature type="compositionally biased region" description="Polar residues" evidence="1">
    <location>
        <begin position="240"/>
        <end position="254"/>
    </location>
</feature>
<keyword evidence="3" id="KW-1185">Reference proteome</keyword>
<dbReference type="GO" id="GO:0070449">
    <property type="term" value="C:elongin complex"/>
    <property type="evidence" value="ECO:0007669"/>
    <property type="project" value="InterPro"/>
</dbReference>
<feature type="compositionally biased region" description="Low complexity" evidence="1">
    <location>
        <begin position="325"/>
        <end position="337"/>
    </location>
</feature>